<proteinExistence type="predicted"/>
<evidence type="ECO:0000256" key="1">
    <source>
        <dbReference type="SAM" id="SignalP"/>
    </source>
</evidence>
<accession>E1QLX9</accession>
<name>E1QLX9_DESB2</name>
<dbReference type="EMBL" id="CP002085">
    <property type="protein sequence ID" value="ADK86564.1"/>
    <property type="molecule type" value="Genomic_DNA"/>
</dbReference>
<keyword evidence="3" id="KW-1185">Reference proteome</keyword>
<evidence type="ECO:0000313" key="3">
    <source>
        <dbReference type="Proteomes" id="UP000009047"/>
    </source>
</evidence>
<dbReference type="KEGG" id="dbr:Deba_3211"/>
<dbReference type="HOGENOM" id="CLU_1903288_0_0_7"/>
<dbReference type="RefSeq" id="WP_013260000.1">
    <property type="nucleotide sequence ID" value="NC_014365.1"/>
</dbReference>
<feature type="signal peptide" evidence="1">
    <location>
        <begin position="1"/>
        <end position="23"/>
    </location>
</feature>
<gene>
    <name evidence="2" type="ordered locus">Deba_3211</name>
</gene>
<organism evidence="2 3">
    <name type="scientific">Desulfarculus baarsii (strain ATCC 33931 / DSM 2075 / LMG 7858 / VKM B-1802 / 2st14)</name>
    <dbReference type="NCBI Taxonomy" id="644282"/>
    <lineage>
        <taxon>Bacteria</taxon>
        <taxon>Pseudomonadati</taxon>
        <taxon>Thermodesulfobacteriota</taxon>
        <taxon>Desulfarculia</taxon>
        <taxon>Desulfarculales</taxon>
        <taxon>Desulfarculaceae</taxon>
        <taxon>Desulfarculus</taxon>
    </lineage>
</organism>
<dbReference type="AlphaFoldDB" id="E1QLX9"/>
<reference evidence="2 3" key="1">
    <citation type="journal article" date="2010" name="Stand. Genomic Sci.">
        <title>Complete genome sequence of Desulfarculus baarsii type strain (2st14).</title>
        <authorList>
            <person name="Sun H."/>
            <person name="Spring S."/>
            <person name="Lapidus A."/>
            <person name="Davenport K."/>
            <person name="Del Rio T.G."/>
            <person name="Tice H."/>
            <person name="Nolan M."/>
            <person name="Copeland A."/>
            <person name="Cheng J.F."/>
            <person name="Lucas S."/>
            <person name="Tapia R."/>
            <person name="Goodwin L."/>
            <person name="Pitluck S."/>
            <person name="Ivanova N."/>
            <person name="Pagani I."/>
            <person name="Mavromatis K."/>
            <person name="Ovchinnikova G."/>
            <person name="Pati A."/>
            <person name="Chen A."/>
            <person name="Palaniappan K."/>
            <person name="Hauser L."/>
            <person name="Chang Y.J."/>
            <person name="Jeffries C.D."/>
            <person name="Detter J.C."/>
            <person name="Han C."/>
            <person name="Rohde M."/>
            <person name="Brambilla E."/>
            <person name="Goker M."/>
            <person name="Woyke T."/>
            <person name="Bristow J."/>
            <person name="Eisen J.A."/>
            <person name="Markowitz V."/>
            <person name="Hugenholtz P."/>
            <person name="Kyrpides N.C."/>
            <person name="Klenk H.P."/>
            <person name="Land M."/>
        </authorList>
    </citation>
    <scope>NUCLEOTIDE SEQUENCE [LARGE SCALE GENOMIC DNA]</scope>
    <source>
        <strain evidence="3">ATCC 33931 / DSM 2075 / LMG 7858 / VKM B-1802 / 2st14</strain>
    </source>
</reference>
<evidence type="ECO:0000313" key="2">
    <source>
        <dbReference type="EMBL" id="ADK86564.1"/>
    </source>
</evidence>
<protein>
    <submittedName>
        <fullName evidence="2">Uncharacterized protein</fullName>
    </submittedName>
</protein>
<keyword evidence="1" id="KW-0732">Signal</keyword>
<dbReference type="Proteomes" id="UP000009047">
    <property type="component" value="Chromosome"/>
</dbReference>
<feature type="chain" id="PRO_5003150357" evidence="1">
    <location>
        <begin position="24"/>
        <end position="133"/>
    </location>
</feature>
<dbReference type="STRING" id="644282.Deba_3211"/>
<sequence length="133" mass="14221">MKGLRLVLTALLLGAALAWPALAQPGAVGGLIETDQGRAIAVIAFTELVETLPVTYDESEEQVPLADIKSITRLDGDEVVLENIAGRKFKAIMPMSAISRGDMIAYRAVEPISGRVEPAAIDGAFVRRVSFTR</sequence>